<protein>
    <submittedName>
        <fullName evidence="2">Glycosyltransferase family 2 protein</fullName>
    </submittedName>
</protein>
<dbReference type="AlphaFoldDB" id="A0A7H0LGD3"/>
<dbReference type="RefSeq" id="WP_187761063.1">
    <property type="nucleotide sequence ID" value="NZ_CP061038.1"/>
</dbReference>
<evidence type="ECO:0000259" key="1">
    <source>
        <dbReference type="Pfam" id="PF00535"/>
    </source>
</evidence>
<reference evidence="2 3" key="1">
    <citation type="submission" date="2020-09" db="EMBL/GenBank/DDBJ databases">
        <title>Sphingomonas sp., a new species isolated from pork steak.</title>
        <authorList>
            <person name="Heidler von Heilborn D."/>
        </authorList>
    </citation>
    <scope>NUCLEOTIDE SEQUENCE [LARGE SCALE GENOMIC DNA]</scope>
    <source>
        <strain evidence="3">S8-3T</strain>
    </source>
</reference>
<dbReference type="PANTHER" id="PTHR43685">
    <property type="entry name" value="GLYCOSYLTRANSFERASE"/>
    <property type="match status" value="1"/>
</dbReference>
<evidence type="ECO:0000313" key="3">
    <source>
        <dbReference type="Proteomes" id="UP000516148"/>
    </source>
</evidence>
<dbReference type="InterPro" id="IPR001173">
    <property type="entry name" value="Glyco_trans_2-like"/>
</dbReference>
<dbReference type="KEGG" id="spap:H3Z74_18665"/>
<dbReference type="InterPro" id="IPR029044">
    <property type="entry name" value="Nucleotide-diphossugar_trans"/>
</dbReference>
<keyword evidence="2" id="KW-0808">Transferase</keyword>
<evidence type="ECO:0000313" key="2">
    <source>
        <dbReference type="EMBL" id="QNQ08736.1"/>
    </source>
</evidence>
<sequence>MTAPVVSVIMAAYNGAALVGETIASLQAQTLSDFEIVVVDDRSTDDTLAILRAIDDPRLRVIESAANQGPVRARNRAVAEARGRYIAGLDQDDLCRPERLARQVAYLEARPDTVLLGTAATALEDGRLSATGHAPASTPLLIEWLLRIENPLVWSSVMVRADAARQLAPFTRPAMLYAEDFDLYHRLAKLGRIARLDEELLVYRRHGGGASQCFVDTMRAHAALVLAKAYAELFGEEAQQVARLVVQHIMGQEPVPHRVALLQLGTALARLQEDFLSNRVVDAESLTLIRWETARRWSRVGRAALRTGTIGLGDAIAVRPDHLGLGHAGVEELIMSRLIGGARSAIRRAK</sequence>
<dbReference type="GO" id="GO:0016740">
    <property type="term" value="F:transferase activity"/>
    <property type="evidence" value="ECO:0007669"/>
    <property type="project" value="UniProtKB-KW"/>
</dbReference>
<proteinExistence type="predicted"/>
<organism evidence="2 3">
    <name type="scientific">Sphingomonas alpina</name>
    <dbReference type="NCBI Taxonomy" id="653931"/>
    <lineage>
        <taxon>Bacteria</taxon>
        <taxon>Pseudomonadati</taxon>
        <taxon>Pseudomonadota</taxon>
        <taxon>Alphaproteobacteria</taxon>
        <taxon>Sphingomonadales</taxon>
        <taxon>Sphingomonadaceae</taxon>
        <taxon>Sphingomonas</taxon>
    </lineage>
</organism>
<dbReference type="EMBL" id="CP061038">
    <property type="protein sequence ID" value="QNQ08736.1"/>
    <property type="molecule type" value="Genomic_DNA"/>
</dbReference>
<gene>
    <name evidence="2" type="ORF">H3Z74_18665</name>
</gene>
<dbReference type="InterPro" id="IPR050834">
    <property type="entry name" value="Glycosyltransf_2"/>
</dbReference>
<keyword evidence="3" id="KW-1185">Reference proteome</keyword>
<dbReference type="Proteomes" id="UP000516148">
    <property type="component" value="Chromosome"/>
</dbReference>
<dbReference type="CDD" id="cd00761">
    <property type="entry name" value="Glyco_tranf_GTA_type"/>
    <property type="match status" value="1"/>
</dbReference>
<feature type="domain" description="Glycosyltransferase 2-like" evidence="1">
    <location>
        <begin position="7"/>
        <end position="121"/>
    </location>
</feature>
<name>A0A7H0LGD3_9SPHN</name>
<dbReference type="PANTHER" id="PTHR43685:SF2">
    <property type="entry name" value="GLYCOSYLTRANSFERASE 2-LIKE DOMAIN-CONTAINING PROTEIN"/>
    <property type="match status" value="1"/>
</dbReference>
<dbReference type="Pfam" id="PF00535">
    <property type="entry name" value="Glycos_transf_2"/>
    <property type="match status" value="1"/>
</dbReference>
<accession>A0A7H0LGD3</accession>
<dbReference type="SUPFAM" id="SSF53448">
    <property type="entry name" value="Nucleotide-diphospho-sugar transferases"/>
    <property type="match status" value="1"/>
</dbReference>
<dbReference type="Gene3D" id="3.90.550.10">
    <property type="entry name" value="Spore Coat Polysaccharide Biosynthesis Protein SpsA, Chain A"/>
    <property type="match status" value="1"/>
</dbReference>